<organism evidence="2 3">
    <name type="scientific">Cohnella terricola</name>
    <dbReference type="NCBI Taxonomy" id="1289167"/>
    <lineage>
        <taxon>Bacteria</taxon>
        <taxon>Bacillati</taxon>
        <taxon>Bacillota</taxon>
        <taxon>Bacilli</taxon>
        <taxon>Bacillales</taxon>
        <taxon>Paenibacillaceae</taxon>
        <taxon>Cohnella</taxon>
    </lineage>
</organism>
<evidence type="ECO:0000259" key="1">
    <source>
        <dbReference type="Pfam" id="PF13349"/>
    </source>
</evidence>
<keyword evidence="3" id="KW-1185">Reference proteome</keyword>
<gene>
    <name evidence="2" type="ORF">FPZ45_19610</name>
</gene>
<dbReference type="InterPro" id="IPR025164">
    <property type="entry name" value="Toastrack_DUF4097"/>
</dbReference>
<dbReference type="Proteomes" id="UP000316330">
    <property type="component" value="Unassembled WGS sequence"/>
</dbReference>
<dbReference type="PANTHER" id="PTHR34094:SF1">
    <property type="entry name" value="PROTEIN FAM185A"/>
    <property type="match status" value="1"/>
</dbReference>
<protein>
    <submittedName>
        <fullName evidence="2">DUF4097 domain-containing protein</fullName>
    </submittedName>
</protein>
<reference evidence="2 3" key="1">
    <citation type="submission" date="2019-07" db="EMBL/GenBank/DDBJ databases">
        <authorList>
            <person name="Kim J."/>
        </authorList>
    </citation>
    <scope>NUCLEOTIDE SEQUENCE [LARGE SCALE GENOMIC DNA]</scope>
    <source>
        <strain evidence="2 3">G13</strain>
    </source>
</reference>
<dbReference type="OrthoDB" id="2359834at2"/>
<evidence type="ECO:0000313" key="3">
    <source>
        <dbReference type="Proteomes" id="UP000316330"/>
    </source>
</evidence>
<dbReference type="AlphaFoldDB" id="A0A559JBB5"/>
<proteinExistence type="predicted"/>
<feature type="domain" description="DUF4097" evidence="1">
    <location>
        <begin position="85"/>
        <end position="284"/>
    </location>
</feature>
<dbReference type="PANTHER" id="PTHR34094">
    <property type="match status" value="1"/>
</dbReference>
<comment type="caution">
    <text evidence="2">The sequence shown here is derived from an EMBL/GenBank/DDBJ whole genome shotgun (WGS) entry which is preliminary data.</text>
</comment>
<evidence type="ECO:0000313" key="2">
    <source>
        <dbReference type="EMBL" id="TVX97155.1"/>
    </source>
</evidence>
<sequence length="289" mass="32146">MKKLWYLTAICLIVIGIAGALQYDWKAGDKDLRDFEKEWTFSADDLRTLSVVSDYNVSMKFIKSEDGRNSIRLKGRGTEKMIEKAQGAEIADRTLKLDLVRMPKRYINLFNFDFRNNKEEFVIAVTDDAMLDKLKIKVDSGNIDLTDAPTLSIKDADLSTDSGNLKFNDFHSDTLNIKIDSGNIKGGRLSTNLTASTDSGNITIENMTGQARISVDSGNVKLYKLDTSNAEIKTDSGNIYVQVPASFAGVYDLKVDSGRVRSPDSKHQTTDYVKVRTDSGNITIEEAGR</sequence>
<dbReference type="RefSeq" id="WP_144705626.1">
    <property type="nucleotide sequence ID" value="NZ_VNJJ01000013.1"/>
</dbReference>
<dbReference type="EMBL" id="VNJJ01000013">
    <property type="protein sequence ID" value="TVX97155.1"/>
    <property type="molecule type" value="Genomic_DNA"/>
</dbReference>
<dbReference type="Pfam" id="PF13349">
    <property type="entry name" value="DUF4097"/>
    <property type="match status" value="1"/>
</dbReference>
<accession>A0A559JBB5</accession>
<name>A0A559JBB5_9BACL</name>